<evidence type="ECO:0000256" key="7">
    <source>
        <dbReference type="ARBA" id="ARBA00023136"/>
    </source>
</evidence>
<feature type="transmembrane region" description="Helical" evidence="8">
    <location>
        <begin position="41"/>
        <end position="61"/>
    </location>
</feature>
<comment type="subcellular location">
    <subcellularLocation>
        <location evidence="1">Membrane</location>
        <topology evidence="1">Multi-pass membrane protein</topology>
    </subcellularLocation>
</comment>
<dbReference type="PANTHER" id="PTHR34975:SF2">
    <property type="entry name" value="SPORE GERMINATION PROTEIN A2"/>
    <property type="match status" value="1"/>
</dbReference>
<evidence type="ECO:0000256" key="8">
    <source>
        <dbReference type="SAM" id="Phobius"/>
    </source>
</evidence>
<evidence type="ECO:0000256" key="6">
    <source>
        <dbReference type="ARBA" id="ARBA00022989"/>
    </source>
</evidence>
<reference evidence="9" key="1">
    <citation type="journal article" date="2018" name="Antonie Van Leeuwenhoek">
        <title>Proteinivorax hydrogeniformans sp. nov., an anaerobic, haloalkaliphilic bacterium fermenting proteinaceous compounds with high hydrogen production.</title>
        <authorList>
            <person name="Boltyanskaya Y."/>
            <person name="Detkova E."/>
            <person name="Pimenov N."/>
            <person name="Kevbrin V."/>
        </authorList>
    </citation>
    <scope>NUCLEOTIDE SEQUENCE</scope>
    <source>
        <strain evidence="9">Z-710</strain>
    </source>
</reference>
<evidence type="ECO:0000256" key="4">
    <source>
        <dbReference type="ARBA" id="ARBA00022544"/>
    </source>
</evidence>
<dbReference type="InterPro" id="IPR004761">
    <property type="entry name" value="Spore_GerAB"/>
</dbReference>
<proteinExistence type="inferred from homology"/>
<dbReference type="Pfam" id="PF03845">
    <property type="entry name" value="Spore_permease"/>
    <property type="match status" value="1"/>
</dbReference>
<feature type="transmembrane region" description="Helical" evidence="8">
    <location>
        <begin position="340"/>
        <end position="361"/>
    </location>
</feature>
<evidence type="ECO:0000256" key="2">
    <source>
        <dbReference type="ARBA" id="ARBA00007998"/>
    </source>
</evidence>
<dbReference type="NCBIfam" id="TIGR00912">
    <property type="entry name" value="2A0309"/>
    <property type="match status" value="1"/>
</dbReference>
<gene>
    <name evidence="9" type="ORF">PRVXH_001737</name>
</gene>
<feature type="transmembrane region" description="Helical" evidence="8">
    <location>
        <begin position="119"/>
        <end position="135"/>
    </location>
</feature>
<keyword evidence="5 8" id="KW-0812">Transmembrane</keyword>
<name>A0AAU8HQN7_9FIRM</name>
<protein>
    <submittedName>
        <fullName evidence="9">Endospore germination permease</fullName>
    </submittedName>
</protein>
<feature type="transmembrane region" description="Helical" evidence="8">
    <location>
        <begin position="147"/>
        <end position="167"/>
    </location>
</feature>
<evidence type="ECO:0000256" key="1">
    <source>
        <dbReference type="ARBA" id="ARBA00004141"/>
    </source>
</evidence>
<evidence type="ECO:0000256" key="5">
    <source>
        <dbReference type="ARBA" id="ARBA00022692"/>
    </source>
</evidence>
<keyword evidence="3" id="KW-0813">Transport</keyword>
<keyword evidence="4" id="KW-0309">Germination</keyword>
<organism evidence="9">
    <name type="scientific">Proteinivorax hydrogeniformans</name>
    <dbReference type="NCBI Taxonomy" id="1826727"/>
    <lineage>
        <taxon>Bacteria</taxon>
        <taxon>Bacillati</taxon>
        <taxon>Bacillota</taxon>
        <taxon>Clostridia</taxon>
        <taxon>Eubacteriales</taxon>
        <taxon>Proteinivoracaceae</taxon>
        <taxon>Proteinivorax</taxon>
    </lineage>
</organism>
<feature type="transmembrane region" description="Helical" evidence="8">
    <location>
        <begin position="82"/>
        <end position="104"/>
    </location>
</feature>
<dbReference type="GO" id="GO:0009847">
    <property type="term" value="P:spore germination"/>
    <property type="evidence" value="ECO:0007669"/>
    <property type="project" value="InterPro"/>
</dbReference>
<feature type="transmembrane region" description="Helical" evidence="8">
    <location>
        <begin position="217"/>
        <end position="239"/>
    </location>
</feature>
<evidence type="ECO:0000313" key="9">
    <source>
        <dbReference type="EMBL" id="XCI27813.1"/>
    </source>
</evidence>
<dbReference type="GO" id="GO:0016020">
    <property type="term" value="C:membrane"/>
    <property type="evidence" value="ECO:0007669"/>
    <property type="project" value="UniProtKB-SubCell"/>
</dbReference>
<accession>A0AAU8HQN7</accession>
<keyword evidence="7 8" id="KW-0472">Membrane</keyword>
<sequence>MEGVKRKEVVSYWQLFLLTIAQLGGASIIYLPGVFQAGKDVWISNLIASLMAYIVIFLHYLPMSLNPDSSMTSVINKYWGRCIGGIVNFYYFAFHFLLCCLILSDTYFFGKMTMPETPAYVFSVFLLVPIVYAIKQGIEVIARLLEIIIPFIFIMYILLFLLVIPQLEITKLLPVMGDGIMPVLEGALPNLNFPYAQILPIAFLYRTTTENKKRGSNFIKTSFLAILMATLLLTVRSLASAAAFDEETLVALTYPPFSTIRLLQVGDVIERLDSLMLATFYGTTFFKFLITFYIATEIISEYFKAGSPKEFALPLAVLIGVSMPFILPRLDLVLDTVIPYFWISLPLFVPVPLLLYLTILIKGGDS</sequence>
<dbReference type="AlphaFoldDB" id="A0AAU8HQN7"/>
<reference evidence="9" key="2">
    <citation type="submission" date="2024-06" db="EMBL/GenBank/DDBJ databases">
        <authorList>
            <person name="Petrova K.O."/>
            <person name="Toshchakov S.V."/>
            <person name="Boltjanskaja Y.V."/>
            <person name="Kevbrin V.V."/>
        </authorList>
    </citation>
    <scope>NUCLEOTIDE SEQUENCE</scope>
    <source>
        <strain evidence="9">Z-710</strain>
    </source>
</reference>
<dbReference type="RefSeq" id="WP_353892390.1">
    <property type="nucleotide sequence ID" value="NZ_CP159485.1"/>
</dbReference>
<feature type="transmembrane region" description="Helical" evidence="8">
    <location>
        <begin position="311"/>
        <end position="328"/>
    </location>
</feature>
<dbReference type="EMBL" id="CP159485">
    <property type="protein sequence ID" value="XCI27813.1"/>
    <property type="molecule type" value="Genomic_DNA"/>
</dbReference>
<feature type="transmembrane region" description="Helical" evidence="8">
    <location>
        <begin position="12"/>
        <end position="35"/>
    </location>
</feature>
<dbReference type="PANTHER" id="PTHR34975">
    <property type="entry name" value="SPORE GERMINATION PROTEIN A2"/>
    <property type="match status" value="1"/>
</dbReference>
<comment type="similarity">
    <text evidence="2">Belongs to the amino acid-polyamine-organocation (APC) superfamily. Spore germination protein (SGP) (TC 2.A.3.9) family.</text>
</comment>
<evidence type="ECO:0000256" key="3">
    <source>
        <dbReference type="ARBA" id="ARBA00022448"/>
    </source>
</evidence>
<feature type="transmembrane region" description="Helical" evidence="8">
    <location>
        <begin position="187"/>
        <end position="205"/>
    </location>
</feature>
<keyword evidence="6 8" id="KW-1133">Transmembrane helix</keyword>
<feature type="transmembrane region" description="Helical" evidence="8">
    <location>
        <begin position="280"/>
        <end position="299"/>
    </location>
</feature>